<evidence type="ECO:0000313" key="6">
    <source>
        <dbReference type="Proteomes" id="UP000184073"/>
    </source>
</evidence>
<dbReference type="Proteomes" id="UP000184073">
    <property type="component" value="Unassembled WGS sequence"/>
</dbReference>
<dbReference type="GeneID" id="63729877"/>
<dbReference type="Gene3D" id="3.10.330.10">
    <property type="match status" value="1"/>
</dbReference>
<keyword evidence="1" id="KW-0547">Nucleotide-binding</keyword>
<feature type="domain" description="CDC48" evidence="3">
    <location>
        <begin position="101"/>
        <end position="167"/>
    </location>
</feature>
<dbReference type="FunFam" id="2.40.40.20:FF:000003">
    <property type="entry name" value="Transitional endoplasmic reticulum ATPase"/>
    <property type="match status" value="1"/>
</dbReference>
<reference evidence="6" key="1">
    <citation type="journal article" date="2017" name="Genome Biol.">
        <title>Comparative genomics reveals high biological diversity and specific adaptations in the industrially and medically important fungal genus Aspergillus.</title>
        <authorList>
            <person name="de Vries R.P."/>
            <person name="Riley R."/>
            <person name="Wiebenga A."/>
            <person name="Aguilar-Osorio G."/>
            <person name="Amillis S."/>
            <person name="Uchima C.A."/>
            <person name="Anderluh G."/>
            <person name="Asadollahi M."/>
            <person name="Askin M."/>
            <person name="Barry K."/>
            <person name="Battaglia E."/>
            <person name="Bayram O."/>
            <person name="Benocci T."/>
            <person name="Braus-Stromeyer S.A."/>
            <person name="Caldana C."/>
            <person name="Canovas D."/>
            <person name="Cerqueira G.C."/>
            <person name="Chen F."/>
            <person name="Chen W."/>
            <person name="Choi C."/>
            <person name="Clum A."/>
            <person name="Dos Santos R.A."/>
            <person name="Damasio A.R."/>
            <person name="Diallinas G."/>
            <person name="Emri T."/>
            <person name="Fekete E."/>
            <person name="Flipphi M."/>
            <person name="Freyberg S."/>
            <person name="Gallo A."/>
            <person name="Gournas C."/>
            <person name="Habgood R."/>
            <person name="Hainaut M."/>
            <person name="Harispe M.L."/>
            <person name="Henrissat B."/>
            <person name="Hilden K.S."/>
            <person name="Hope R."/>
            <person name="Hossain A."/>
            <person name="Karabika E."/>
            <person name="Karaffa L."/>
            <person name="Karanyi Z."/>
            <person name="Krasevec N."/>
            <person name="Kuo A."/>
            <person name="Kusch H."/>
            <person name="LaButti K."/>
            <person name="Lagendijk E.L."/>
            <person name="Lapidus A."/>
            <person name="Levasseur A."/>
            <person name="Lindquist E."/>
            <person name="Lipzen A."/>
            <person name="Logrieco A.F."/>
            <person name="MacCabe A."/>
            <person name="Maekelae M.R."/>
            <person name="Malavazi I."/>
            <person name="Melin P."/>
            <person name="Meyer V."/>
            <person name="Mielnichuk N."/>
            <person name="Miskei M."/>
            <person name="Molnar A.P."/>
            <person name="Mule G."/>
            <person name="Ngan C.Y."/>
            <person name="Orejas M."/>
            <person name="Orosz E."/>
            <person name="Ouedraogo J.P."/>
            <person name="Overkamp K.M."/>
            <person name="Park H.-S."/>
            <person name="Perrone G."/>
            <person name="Piumi F."/>
            <person name="Punt P.J."/>
            <person name="Ram A.F."/>
            <person name="Ramon A."/>
            <person name="Rauscher S."/>
            <person name="Record E."/>
            <person name="Riano-Pachon D.M."/>
            <person name="Robert V."/>
            <person name="Roehrig J."/>
            <person name="Ruller R."/>
            <person name="Salamov A."/>
            <person name="Salih N.S."/>
            <person name="Samson R.A."/>
            <person name="Sandor E."/>
            <person name="Sanguinetti M."/>
            <person name="Schuetze T."/>
            <person name="Sepcic K."/>
            <person name="Shelest E."/>
            <person name="Sherlock G."/>
            <person name="Sophianopoulou V."/>
            <person name="Squina F.M."/>
            <person name="Sun H."/>
            <person name="Susca A."/>
            <person name="Todd R.B."/>
            <person name="Tsang A."/>
            <person name="Unkles S.E."/>
            <person name="van de Wiele N."/>
            <person name="van Rossen-Uffink D."/>
            <person name="Oliveira J.V."/>
            <person name="Vesth T.C."/>
            <person name="Visser J."/>
            <person name="Yu J.-H."/>
            <person name="Zhou M."/>
            <person name="Andersen M.R."/>
            <person name="Archer D.B."/>
            <person name="Baker S.E."/>
            <person name="Benoit I."/>
            <person name="Brakhage A.A."/>
            <person name="Braus G.H."/>
            <person name="Fischer R."/>
            <person name="Frisvad J.C."/>
            <person name="Goldman G.H."/>
            <person name="Houbraken J."/>
            <person name="Oakley B."/>
            <person name="Pocsi I."/>
            <person name="Scazzocchio C."/>
            <person name="Seiboth B."/>
            <person name="vanKuyk P.A."/>
            <person name="Wortman J."/>
            <person name="Dyer P.S."/>
            <person name="Grigoriev I.V."/>
        </authorList>
    </citation>
    <scope>NUCLEOTIDE SEQUENCE [LARGE SCALE GENOMIC DNA]</scope>
    <source>
        <strain evidence="6">CBS 583.65</strain>
    </source>
</reference>
<dbReference type="InterPro" id="IPR004201">
    <property type="entry name" value="Cdc48_dom2"/>
</dbReference>
<evidence type="ECO:0000259" key="3">
    <source>
        <dbReference type="SMART" id="SM01072"/>
    </source>
</evidence>
<dbReference type="Pfam" id="PF02359">
    <property type="entry name" value="CDC48_N"/>
    <property type="match status" value="1"/>
</dbReference>
<gene>
    <name evidence="5" type="ORF">ASPVEDRAFT_507992</name>
</gene>
<organism evidence="5 6">
    <name type="scientific">Aspergillus versicolor CBS 583.65</name>
    <dbReference type="NCBI Taxonomy" id="1036611"/>
    <lineage>
        <taxon>Eukaryota</taxon>
        <taxon>Fungi</taxon>
        <taxon>Dikarya</taxon>
        <taxon>Ascomycota</taxon>
        <taxon>Pezizomycotina</taxon>
        <taxon>Eurotiomycetes</taxon>
        <taxon>Eurotiomycetidae</taxon>
        <taxon>Eurotiales</taxon>
        <taxon>Aspergillaceae</taxon>
        <taxon>Aspergillus</taxon>
        <taxon>Aspergillus subgen. Nidulantes</taxon>
    </lineage>
</organism>
<dbReference type="SMART" id="SM01072">
    <property type="entry name" value="CDC48_2"/>
    <property type="match status" value="1"/>
</dbReference>
<dbReference type="SMART" id="SM01073">
    <property type="entry name" value="CDC48_N"/>
    <property type="match status" value="1"/>
</dbReference>
<dbReference type="InterPro" id="IPR003338">
    <property type="entry name" value="CDC4_N-term_subdom"/>
</dbReference>
<evidence type="ECO:0000256" key="1">
    <source>
        <dbReference type="ARBA" id="ARBA00022741"/>
    </source>
</evidence>
<accession>A0A1L9PCR7</accession>
<dbReference type="Gene3D" id="2.40.40.20">
    <property type="match status" value="1"/>
</dbReference>
<keyword evidence="2" id="KW-0067">ATP-binding</keyword>
<dbReference type="STRING" id="1036611.A0A1L9PCR7"/>
<dbReference type="VEuPathDB" id="FungiDB:ASPVEDRAFT_507992"/>
<dbReference type="SUPFAM" id="SSF54585">
    <property type="entry name" value="Cdc48 domain 2-like"/>
    <property type="match status" value="1"/>
</dbReference>
<evidence type="ECO:0000256" key="2">
    <source>
        <dbReference type="ARBA" id="ARBA00022840"/>
    </source>
</evidence>
<dbReference type="InterPro" id="IPR029067">
    <property type="entry name" value="CDC48_domain_2-like_sf"/>
</dbReference>
<dbReference type="GO" id="GO:0005524">
    <property type="term" value="F:ATP binding"/>
    <property type="evidence" value="ECO:0007669"/>
    <property type="project" value="UniProtKB-KW"/>
</dbReference>
<proteinExistence type="predicted"/>
<dbReference type="SUPFAM" id="SSF50692">
    <property type="entry name" value="ADC-like"/>
    <property type="match status" value="1"/>
</dbReference>
<evidence type="ECO:0008006" key="7">
    <source>
        <dbReference type="Google" id="ProtNLM"/>
    </source>
</evidence>
<dbReference type="FunFam" id="3.10.330.10:FF:000001">
    <property type="entry name" value="Cell division control 48"/>
    <property type="match status" value="1"/>
</dbReference>
<keyword evidence="6" id="KW-1185">Reference proteome</keyword>
<evidence type="ECO:0000313" key="5">
    <source>
        <dbReference type="EMBL" id="OJI99273.1"/>
    </source>
</evidence>
<dbReference type="OrthoDB" id="27435at2759"/>
<sequence length="191" mass="22049">MNSVIDAVNQDNSVITLSANTMEVLQLQSGDTVLVKESRDKTTALIVISDNKMEDGYACVNHVVRNNLGIKHGDIVRVYPCDDIKYAKHIAIRPVLDTMEGFTGSLFEDYLAPYFRDHYRPVHQDDLFTIQHDDREVEFKVIELDPPEYGIVEEQTLIHCDASNRQHCHRIRTRPRQVPWDPSSKFLYQYA</sequence>
<dbReference type="Pfam" id="PF02933">
    <property type="entry name" value="CDC48_2"/>
    <property type="match status" value="1"/>
</dbReference>
<evidence type="ECO:0000259" key="4">
    <source>
        <dbReference type="SMART" id="SM01073"/>
    </source>
</evidence>
<feature type="domain" description="CDC48 N-terminal subdomain" evidence="4">
    <location>
        <begin position="1"/>
        <end position="84"/>
    </location>
</feature>
<dbReference type="RefSeq" id="XP_040665036.1">
    <property type="nucleotide sequence ID" value="XM_040814366.1"/>
</dbReference>
<name>A0A1L9PCR7_ASPVE</name>
<dbReference type="EMBL" id="KV878126">
    <property type="protein sequence ID" value="OJI99273.1"/>
    <property type="molecule type" value="Genomic_DNA"/>
</dbReference>
<protein>
    <recommendedName>
        <fullName evidence="7">CDC48 N-terminal subdomain domain-containing protein</fullName>
    </recommendedName>
</protein>
<dbReference type="InterPro" id="IPR009010">
    <property type="entry name" value="Asp_de-COase-like_dom_sf"/>
</dbReference>
<dbReference type="AlphaFoldDB" id="A0A1L9PCR7"/>